<name>A0A0R2EPI2_9LACO</name>
<dbReference type="EMBL" id="AYZM01000158">
    <property type="protein sequence ID" value="KRN18271.1"/>
    <property type="molecule type" value="Genomic_DNA"/>
</dbReference>
<dbReference type="PATRIC" id="fig|1423804.4.peg.2320"/>
<dbReference type="STRING" id="1423804.FD14_GL002136"/>
<dbReference type="EC" id="2.7.7.108" evidence="5"/>
<evidence type="ECO:0000256" key="3">
    <source>
        <dbReference type="ARBA" id="ARBA00022741"/>
    </source>
</evidence>
<evidence type="ECO:0000256" key="2">
    <source>
        <dbReference type="ARBA" id="ARBA00022695"/>
    </source>
</evidence>
<keyword evidence="4" id="KW-0067">ATP-binding</keyword>
<dbReference type="PANTHER" id="PTHR39560">
    <property type="entry name" value="PROTEIN ADENYLYLTRANSFERASE FIC-RELATED"/>
    <property type="match status" value="1"/>
</dbReference>
<dbReference type="Gene3D" id="1.10.3290.10">
    <property type="entry name" value="Fido-like domain"/>
    <property type="match status" value="1"/>
</dbReference>
<evidence type="ECO:0000256" key="5">
    <source>
        <dbReference type="ARBA" id="ARBA00034531"/>
    </source>
</evidence>
<reference evidence="9 10" key="1">
    <citation type="journal article" date="2015" name="Genome Announc.">
        <title>Expanding the biotechnology potential of lactobacilli through comparative genomics of 213 strains and associated genera.</title>
        <authorList>
            <person name="Sun Z."/>
            <person name="Harris H.M."/>
            <person name="McCann A."/>
            <person name="Guo C."/>
            <person name="Argimon S."/>
            <person name="Zhang W."/>
            <person name="Yang X."/>
            <person name="Jeffery I.B."/>
            <person name="Cooney J.C."/>
            <person name="Kagawa T.F."/>
            <person name="Liu W."/>
            <person name="Song Y."/>
            <person name="Salvetti E."/>
            <person name="Wrobel A."/>
            <person name="Rasinkangas P."/>
            <person name="Parkhill J."/>
            <person name="Rea M.C."/>
            <person name="O'Sullivan O."/>
            <person name="Ritari J."/>
            <person name="Douillard F.P."/>
            <person name="Paul Ross R."/>
            <person name="Yang R."/>
            <person name="Briner A.E."/>
            <person name="Felis G.E."/>
            <person name="de Vos W.M."/>
            <person name="Barrangou R."/>
            <person name="Klaenhammer T.R."/>
            <person name="Caufield P.W."/>
            <person name="Cui Y."/>
            <person name="Zhang H."/>
            <person name="O'Toole P.W."/>
        </authorList>
    </citation>
    <scope>NUCLEOTIDE SEQUENCE [LARGE SCALE GENOMIC DNA]</scope>
    <source>
        <strain evidence="9 10">DSM 23365</strain>
    </source>
</reference>
<evidence type="ECO:0000259" key="8">
    <source>
        <dbReference type="PROSITE" id="PS51459"/>
    </source>
</evidence>
<dbReference type="AlphaFoldDB" id="A0A0R2EPI2"/>
<dbReference type="PROSITE" id="PS51459">
    <property type="entry name" value="FIDO"/>
    <property type="match status" value="1"/>
</dbReference>
<evidence type="ECO:0000256" key="7">
    <source>
        <dbReference type="ARBA" id="ARBA00048696"/>
    </source>
</evidence>
<organism evidence="9 10">
    <name type="scientific">Secundilactobacillus similis DSM 23365 = JCM 2765</name>
    <dbReference type="NCBI Taxonomy" id="1423804"/>
    <lineage>
        <taxon>Bacteria</taxon>
        <taxon>Bacillati</taxon>
        <taxon>Bacillota</taxon>
        <taxon>Bacilli</taxon>
        <taxon>Lactobacillales</taxon>
        <taxon>Lactobacillaceae</taxon>
        <taxon>Secundilactobacillus</taxon>
    </lineage>
</organism>
<evidence type="ECO:0000313" key="9">
    <source>
        <dbReference type="EMBL" id="KRN18271.1"/>
    </source>
</evidence>
<protein>
    <recommendedName>
        <fullName evidence="5">protein adenylyltransferase</fullName>
        <ecNumber evidence="5">2.7.7.108</ecNumber>
    </recommendedName>
</protein>
<evidence type="ECO:0000256" key="6">
    <source>
        <dbReference type="ARBA" id="ARBA00047939"/>
    </source>
</evidence>
<proteinExistence type="predicted"/>
<comment type="catalytic activity">
    <reaction evidence="6">
        <text>L-threonyl-[protein] + ATP = 3-O-(5'-adenylyl)-L-threonyl-[protein] + diphosphate</text>
        <dbReference type="Rhea" id="RHEA:54292"/>
        <dbReference type="Rhea" id="RHEA-COMP:11060"/>
        <dbReference type="Rhea" id="RHEA-COMP:13847"/>
        <dbReference type="ChEBI" id="CHEBI:30013"/>
        <dbReference type="ChEBI" id="CHEBI:30616"/>
        <dbReference type="ChEBI" id="CHEBI:33019"/>
        <dbReference type="ChEBI" id="CHEBI:138113"/>
        <dbReference type="EC" id="2.7.7.108"/>
    </reaction>
</comment>
<comment type="caution">
    <text evidence="9">The sequence shown here is derived from an EMBL/GenBank/DDBJ whole genome shotgun (WGS) entry which is preliminary data.</text>
</comment>
<accession>A0A0R2EPI2</accession>
<evidence type="ECO:0000256" key="4">
    <source>
        <dbReference type="ARBA" id="ARBA00022840"/>
    </source>
</evidence>
<gene>
    <name evidence="9" type="ORF">FD14_GL002136</name>
</gene>
<feature type="domain" description="Fido" evidence="8">
    <location>
        <begin position="1"/>
        <end position="134"/>
    </location>
</feature>
<keyword evidence="2" id="KW-0548">Nucleotidyltransferase</keyword>
<dbReference type="Pfam" id="PF02661">
    <property type="entry name" value="Fic"/>
    <property type="match status" value="1"/>
</dbReference>
<dbReference type="InterPro" id="IPR036597">
    <property type="entry name" value="Fido-like_dom_sf"/>
</dbReference>
<keyword evidence="3" id="KW-0547">Nucleotide-binding</keyword>
<keyword evidence="1" id="KW-0808">Transferase</keyword>
<dbReference type="Proteomes" id="UP000051442">
    <property type="component" value="Unassembled WGS sequence"/>
</dbReference>
<dbReference type="GO" id="GO:0005524">
    <property type="term" value="F:ATP binding"/>
    <property type="evidence" value="ECO:0007669"/>
    <property type="project" value="UniProtKB-KW"/>
</dbReference>
<evidence type="ECO:0000313" key="10">
    <source>
        <dbReference type="Proteomes" id="UP000051442"/>
    </source>
</evidence>
<sequence>MIHYKLFGDIYSWAGEFRTGNFHKYSTEFFPVSRFKYAIEDLNTQISHFNRQSYHSTETQLYDLAQLLLDIKMFHPFREGNGRTQRLFITLIAEQNGITLHLKKSSPAYDSYMQAAVADNLKMMVEALTKAITNDI</sequence>
<comment type="catalytic activity">
    <reaction evidence="7">
        <text>L-tyrosyl-[protein] + ATP = O-(5'-adenylyl)-L-tyrosyl-[protein] + diphosphate</text>
        <dbReference type="Rhea" id="RHEA:54288"/>
        <dbReference type="Rhea" id="RHEA-COMP:10136"/>
        <dbReference type="Rhea" id="RHEA-COMP:13846"/>
        <dbReference type="ChEBI" id="CHEBI:30616"/>
        <dbReference type="ChEBI" id="CHEBI:33019"/>
        <dbReference type="ChEBI" id="CHEBI:46858"/>
        <dbReference type="ChEBI" id="CHEBI:83624"/>
        <dbReference type="EC" id="2.7.7.108"/>
    </reaction>
</comment>
<dbReference type="PANTHER" id="PTHR39560:SF1">
    <property type="entry name" value="PROTEIN ADENYLYLTRANSFERASE FIC-RELATED"/>
    <property type="match status" value="1"/>
</dbReference>
<dbReference type="GO" id="GO:0070733">
    <property type="term" value="F:AMPylase activity"/>
    <property type="evidence" value="ECO:0007669"/>
    <property type="project" value="UniProtKB-EC"/>
</dbReference>
<evidence type="ECO:0000256" key="1">
    <source>
        <dbReference type="ARBA" id="ARBA00022679"/>
    </source>
</evidence>
<dbReference type="GO" id="GO:0051302">
    <property type="term" value="P:regulation of cell division"/>
    <property type="evidence" value="ECO:0007669"/>
    <property type="project" value="TreeGrafter"/>
</dbReference>
<dbReference type="InterPro" id="IPR003812">
    <property type="entry name" value="Fido"/>
</dbReference>
<dbReference type="SUPFAM" id="SSF140931">
    <property type="entry name" value="Fic-like"/>
    <property type="match status" value="1"/>
</dbReference>
<keyword evidence="10" id="KW-1185">Reference proteome</keyword>